<keyword evidence="10" id="KW-1185">Reference proteome</keyword>
<sequence length="411" mass="46697">MGCASLYYLEKKNATYDWSKIKEGGVTLLVPSRSLDQKEPPKFPAFFNPAAKFNRDISIFIYRHYFDRSRNNISFVDSMCGLGARGVRVGKEIPQIQKVVFNDINMLSSQTAKVNTIINNVYHKCDFYTSETCGFLSASSNFENRATIIDLDPFGTPAPFLDCILRAVENDGMISITATDTAVLLGVYPRVCYRKYYGIPLRTMYSVEIGTRLLLSCTALIASRLDLYITPIFAHSYRNYIRIYCKVSKSNYLANKISDKIGSVLHCHECGYRELMKKSLSDINCPLCQKKMRMGGPLWISHIFDKNVIFKILAEILESETRNAQESKLGIQNINHIKRFFEIASKELDHIPYHYISDEFGKLMKNSTHPLPKIVDKLIMDGYNASPTVFSSTGFKTDANLREIKSSLSNL</sequence>
<dbReference type="Pfam" id="PF02005">
    <property type="entry name" value="TRM"/>
    <property type="match status" value="1"/>
</dbReference>
<dbReference type="Gene3D" id="3.30.56.70">
    <property type="entry name" value="N2,N2-dimethylguanosine tRNA methyltransferase, C-terminal domain"/>
    <property type="match status" value="1"/>
</dbReference>
<dbReference type="PROSITE" id="PS51626">
    <property type="entry name" value="SAM_MT_TRM1"/>
    <property type="match status" value="1"/>
</dbReference>
<dbReference type="Gene3D" id="3.40.50.150">
    <property type="entry name" value="Vaccinia Virus protein VP39"/>
    <property type="match status" value="1"/>
</dbReference>
<protein>
    <recommendedName>
        <fullName evidence="7">tRNA (guanine(26)-N(2))-dimethyltransferase</fullName>
        <ecNumber evidence="7">2.1.1.216</ecNumber>
    </recommendedName>
</protein>
<evidence type="ECO:0000256" key="7">
    <source>
        <dbReference type="ARBA" id="ARBA00039099"/>
    </source>
</evidence>
<keyword evidence="1 8" id="KW-0820">tRNA-binding</keyword>
<keyword evidence="2 8" id="KW-0489">Methyltransferase</keyword>
<keyword evidence="6 8" id="KW-0694">RNA-binding</keyword>
<evidence type="ECO:0000256" key="5">
    <source>
        <dbReference type="ARBA" id="ARBA00022694"/>
    </source>
</evidence>
<comment type="similarity">
    <text evidence="8">Belongs to the class I-like SAM-binding methyltransferase superfamily. Trm1 family.</text>
</comment>
<dbReference type="InterPro" id="IPR002905">
    <property type="entry name" value="Trm1"/>
</dbReference>
<keyword evidence="4 8" id="KW-0949">S-adenosyl-L-methionine</keyword>
<evidence type="ECO:0000256" key="6">
    <source>
        <dbReference type="ARBA" id="ARBA00022884"/>
    </source>
</evidence>
<proteinExistence type="inferred from homology"/>
<evidence type="ECO:0000313" key="9">
    <source>
        <dbReference type="EMBL" id="TVP39045.1"/>
    </source>
</evidence>
<dbReference type="InterPro" id="IPR029063">
    <property type="entry name" value="SAM-dependent_MTases_sf"/>
</dbReference>
<reference evidence="9 10" key="1">
    <citation type="journal article" date="2019" name="Front. Microbiol.">
        <title>Ammonia Oxidation by the Arctic Terrestrial Thaumarchaeote Candidatus Nitrosocosmicus arcticus Is Stimulated by Increasing Temperatures.</title>
        <authorList>
            <person name="Alves R.J.E."/>
            <person name="Kerou M."/>
            <person name="Zappe A."/>
            <person name="Bittner R."/>
            <person name="Abby S.S."/>
            <person name="Schmidt H.A."/>
            <person name="Pfeifer K."/>
            <person name="Schleper C."/>
        </authorList>
    </citation>
    <scope>NUCLEOTIDE SEQUENCE [LARGE SCALE GENOMIC DNA]</scope>
    <source>
        <strain evidence="9 10">Kfb</strain>
    </source>
</reference>
<keyword evidence="5 8" id="KW-0819">tRNA processing</keyword>
<accession>A0A557SR13</accession>
<name>A0A557SR13_9ARCH</name>
<evidence type="ECO:0000256" key="3">
    <source>
        <dbReference type="ARBA" id="ARBA00022679"/>
    </source>
</evidence>
<evidence type="ECO:0000256" key="2">
    <source>
        <dbReference type="ARBA" id="ARBA00022603"/>
    </source>
</evidence>
<gene>
    <name evidence="9" type="primary">trm</name>
    <name evidence="9" type="ORF">NARC_220020</name>
</gene>
<dbReference type="InterPro" id="IPR042296">
    <property type="entry name" value="tRNA_met_Trm1_C"/>
</dbReference>
<keyword evidence="3 8" id="KW-0808">Transferase</keyword>
<evidence type="ECO:0000256" key="4">
    <source>
        <dbReference type="ARBA" id="ARBA00022691"/>
    </source>
</evidence>
<dbReference type="PANTHER" id="PTHR10631">
    <property type="entry name" value="N 2 ,N 2 -DIMETHYLGUANOSINE TRNA METHYLTRANSFERASE"/>
    <property type="match status" value="1"/>
</dbReference>
<dbReference type="AlphaFoldDB" id="A0A557SR13"/>
<evidence type="ECO:0000256" key="1">
    <source>
        <dbReference type="ARBA" id="ARBA00022555"/>
    </source>
</evidence>
<evidence type="ECO:0000313" key="10">
    <source>
        <dbReference type="Proteomes" id="UP000315289"/>
    </source>
</evidence>
<evidence type="ECO:0000256" key="8">
    <source>
        <dbReference type="PROSITE-ProRule" id="PRU00958"/>
    </source>
</evidence>
<dbReference type="Proteomes" id="UP000315289">
    <property type="component" value="Unassembled WGS sequence"/>
</dbReference>
<dbReference type="SUPFAM" id="SSF53335">
    <property type="entry name" value="S-adenosyl-L-methionine-dependent methyltransferases"/>
    <property type="match status" value="1"/>
</dbReference>
<comment type="caution">
    <text evidence="9">The sequence shown here is derived from an EMBL/GenBank/DDBJ whole genome shotgun (WGS) entry which is preliminary data.</text>
</comment>
<dbReference type="EC" id="2.1.1.216" evidence="7"/>
<dbReference type="GO" id="GO:0160104">
    <property type="term" value="F:tRNA (guanine(26)-N2)-dimethyltransferase activity"/>
    <property type="evidence" value="ECO:0007669"/>
    <property type="project" value="UniProtKB-EC"/>
</dbReference>
<dbReference type="EMBL" id="VOAH01000022">
    <property type="protein sequence ID" value="TVP39045.1"/>
    <property type="molecule type" value="Genomic_DNA"/>
</dbReference>
<organism evidence="9 10">
    <name type="scientific">Candidatus Nitrosocosmicus arcticus</name>
    <dbReference type="NCBI Taxonomy" id="2035267"/>
    <lineage>
        <taxon>Archaea</taxon>
        <taxon>Nitrososphaerota</taxon>
        <taxon>Nitrososphaeria</taxon>
        <taxon>Nitrososphaerales</taxon>
        <taxon>Nitrososphaeraceae</taxon>
        <taxon>Candidatus Nitrosocosmicus</taxon>
    </lineage>
</organism>
<dbReference type="GO" id="GO:0002940">
    <property type="term" value="P:tRNA N2-guanine methylation"/>
    <property type="evidence" value="ECO:0007669"/>
    <property type="project" value="TreeGrafter"/>
</dbReference>
<dbReference type="PANTHER" id="PTHR10631:SF3">
    <property type="entry name" value="TRNA (GUANINE(26)-N(2))-DIMETHYLTRANSFERASE"/>
    <property type="match status" value="1"/>
</dbReference>
<dbReference type="GO" id="GO:0000049">
    <property type="term" value="F:tRNA binding"/>
    <property type="evidence" value="ECO:0007669"/>
    <property type="project" value="UniProtKB-UniRule"/>
</dbReference>